<name>X0SRE9_9ZZZZ</name>
<reference evidence="1" key="1">
    <citation type="journal article" date="2014" name="Front. Microbiol.">
        <title>High frequency of phylogenetically diverse reductive dehalogenase-homologous genes in deep subseafloor sedimentary metagenomes.</title>
        <authorList>
            <person name="Kawai M."/>
            <person name="Futagami T."/>
            <person name="Toyoda A."/>
            <person name="Takaki Y."/>
            <person name="Nishi S."/>
            <person name="Hori S."/>
            <person name="Arai W."/>
            <person name="Tsubouchi T."/>
            <person name="Morono Y."/>
            <person name="Uchiyama I."/>
            <person name="Ito T."/>
            <person name="Fujiyama A."/>
            <person name="Inagaki F."/>
            <person name="Takami H."/>
        </authorList>
    </citation>
    <scope>NUCLEOTIDE SEQUENCE</scope>
    <source>
        <strain evidence="1">Expedition CK06-06</strain>
    </source>
</reference>
<protein>
    <recommendedName>
        <fullName evidence="2">YgiT-type zinc finger domain-containing protein</fullName>
    </recommendedName>
</protein>
<gene>
    <name evidence="1" type="ORF">S01H1_11998</name>
</gene>
<evidence type="ECO:0000313" key="1">
    <source>
        <dbReference type="EMBL" id="GAF83654.1"/>
    </source>
</evidence>
<dbReference type="EMBL" id="BARS01006138">
    <property type="protein sequence ID" value="GAF83654.1"/>
    <property type="molecule type" value="Genomic_DNA"/>
</dbReference>
<accession>X0SRE9</accession>
<organism evidence="1">
    <name type="scientific">marine sediment metagenome</name>
    <dbReference type="NCBI Taxonomy" id="412755"/>
    <lineage>
        <taxon>unclassified sequences</taxon>
        <taxon>metagenomes</taxon>
        <taxon>ecological metagenomes</taxon>
    </lineage>
</organism>
<dbReference type="AlphaFoldDB" id="X0SRE9"/>
<sequence>MRCPECFKDGIHRKLSHTKVIECRSGPVRVAVHVCHCDYCGNEYLDDEAQAKIVQVVMRAIHREELAEYAHEAWSGWMRHLFSKCAGAVGD</sequence>
<proteinExistence type="predicted"/>
<feature type="non-terminal residue" evidence="1">
    <location>
        <position position="91"/>
    </location>
</feature>
<comment type="caution">
    <text evidence="1">The sequence shown here is derived from an EMBL/GenBank/DDBJ whole genome shotgun (WGS) entry which is preliminary data.</text>
</comment>
<evidence type="ECO:0008006" key="2">
    <source>
        <dbReference type="Google" id="ProtNLM"/>
    </source>
</evidence>